<dbReference type="Proteomes" id="UP001622612">
    <property type="component" value="Chromosome"/>
</dbReference>
<dbReference type="Gene3D" id="3.40.50.10170">
    <property type="match status" value="1"/>
</dbReference>
<evidence type="ECO:0000313" key="3">
    <source>
        <dbReference type="Proteomes" id="UP001622612"/>
    </source>
</evidence>
<dbReference type="EMBL" id="CP088155">
    <property type="protein sequence ID" value="WYM97074.1"/>
    <property type="molecule type" value="Genomic_DNA"/>
</dbReference>
<gene>
    <name evidence="2" type="ORF">LQ356_02560</name>
</gene>
<dbReference type="SUPFAM" id="SSF82549">
    <property type="entry name" value="DAK1/DegV-like"/>
    <property type="match status" value="1"/>
</dbReference>
<dbReference type="Pfam" id="PF02645">
    <property type="entry name" value="DegV"/>
    <property type="match status" value="1"/>
</dbReference>
<organism evidence="2 3">
    <name type="scientific">Metamycoplasma faucium</name>
    <dbReference type="NCBI Taxonomy" id="56142"/>
    <lineage>
        <taxon>Bacteria</taxon>
        <taxon>Bacillati</taxon>
        <taxon>Mycoplasmatota</taxon>
        <taxon>Mycoplasmoidales</taxon>
        <taxon>Metamycoplasmataceae</taxon>
        <taxon>Metamycoplasma</taxon>
    </lineage>
</organism>
<dbReference type="PANTHER" id="PTHR33434:SF2">
    <property type="entry name" value="FATTY ACID-BINDING PROTEIN TM_1468"/>
    <property type="match status" value="1"/>
</dbReference>
<proteinExistence type="predicted"/>
<reference evidence="2" key="1">
    <citation type="submission" date="2021-11" db="EMBL/GenBank/DDBJ databases">
        <title>The first genome sequence of unculturable Mycoplasma faucium obtained by de novo assembly of metagenomic reads.</title>
        <authorList>
            <person name="Sabat A.J."/>
            <person name="Bathoorn E."/>
            <person name="Akkerboom V."/>
            <person name="Friedrich A.W."/>
        </authorList>
    </citation>
    <scope>NUCLEOTIDE SEQUENCE [LARGE SCALE GENOMIC DNA]</scope>
    <source>
        <strain evidence="2">UMCG-MFM1</strain>
    </source>
</reference>
<sequence>MKIKYILDSSSGLTEEQANAYGWELLPLQANIDEKSYSIGKDLNLQDFSKIWKENPKCIVKTSCSLPGDAQKIIDKYLDEYDKIVIYTISKELSSQYQMLKTIYADNKKIYIIESKKLSYLLIRDILLFQEALNEGQSFDKATKIFNQENAKLLLIPEFNDALVKGGRLTKPAAAMARLFRIVPIIQFKEGSLIKYGLGHVFRKTLIKQALDIVKDYKKITDDDYFLIINADNKNIKEIALEIKNAINFKEIYVIDLSVDITIHTGIGAICLTLENIPASIKDKFFKFATKY</sequence>
<dbReference type="InterPro" id="IPR050270">
    <property type="entry name" value="DegV_domain_contain"/>
</dbReference>
<dbReference type="NCBIfam" id="TIGR00762">
    <property type="entry name" value="DegV"/>
    <property type="match status" value="1"/>
</dbReference>
<dbReference type="InterPro" id="IPR003797">
    <property type="entry name" value="DegV"/>
</dbReference>
<evidence type="ECO:0000256" key="1">
    <source>
        <dbReference type="ARBA" id="ARBA00023121"/>
    </source>
</evidence>
<dbReference type="Gene3D" id="3.30.1180.10">
    <property type="match status" value="1"/>
</dbReference>
<dbReference type="RefSeq" id="WP_405311307.1">
    <property type="nucleotide sequence ID" value="NZ_CP088155.1"/>
</dbReference>
<accession>A0ABZ2TKT9</accession>
<dbReference type="InterPro" id="IPR043168">
    <property type="entry name" value="DegV_C"/>
</dbReference>
<keyword evidence="3" id="KW-1185">Reference proteome</keyword>
<dbReference type="PANTHER" id="PTHR33434">
    <property type="entry name" value="DEGV DOMAIN-CONTAINING PROTEIN DR_1986-RELATED"/>
    <property type="match status" value="1"/>
</dbReference>
<protein>
    <submittedName>
        <fullName evidence="2">DegV family EDD domain-containing protein</fullName>
    </submittedName>
</protein>
<keyword evidence="1" id="KW-0446">Lipid-binding</keyword>
<evidence type="ECO:0000313" key="2">
    <source>
        <dbReference type="EMBL" id="WYM97074.1"/>
    </source>
</evidence>
<dbReference type="PROSITE" id="PS51482">
    <property type="entry name" value="DEGV"/>
    <property type="match status" value="1"/>
</dbReference>
<name>A0ABZ2TKT9_9BACT</name>